<dbReference type="PANTHER" id="PTHR43343:SF3">
    <property type="entry name" value="PROTEASE DO-LIKE 8, CHLOROPLASTIC"/>
    <property type="match status" value="1"/>
</dbReference>
<dbReference type="Gene3D" id="2.40.10.120">
    <property type="match status" value="1"/>
</dbReference>
<dbReference type="Proteomes" id="UP001139353">
    <property type="component" value="Unassembled WGS sequence"/>
</dbReference>
<dbReference type="SMART" id="SM00228">
    <property type="entry name" value="PDZ"/>
    <property type="match status" value="1"/>
</dbReference>
<accession>A0A9X1YR57</accession>
<dbReference type="PRINTS" id="PR00834">
    <property type="entry name" value="PROTEASES2C"/>
</dbReference>
<evidence type="ECO:0000259" key="3">
    <source>
        <dbReference type="PROSITE" id="PS50106"/>
    </source>
</evidence>
<reference evidence="4" key="1">
    <citation type="submission" date="2021-11" db="EMBL/GenBank/DDBJ databases">
        <title>BS-T2-15 a new species belonging to the Comamonadaceae family isolated from the soil of a French oak forest.</title>
        <authorList>
            <person name="Mieszkin S."/>
            <person name="Alain K."/>
        </authorList>
    </citation>
    <scope>NUCLEOTIDE SEQUENCE</scope>
    <source>
        <strain evidence="4">BS-T2-15</strain>
    </source>
</reference>
<dbReference type="InterPro" id="IPR036034">
    <property type="entry name" value="PDZ_sf"/>
</dbReference>
<keyword evidence="1" id="KW-0645">Protease</keyword>
<dbReference type="InterPro" id="IPR001940">
    <property type="entry name" value="Peptidase_S1C"/>
</dbReference>
<dbReference type="Pfam" id="PF13180">
    <property type="entry name" value="PDZ_2"/>
    <property type="match status" value="1"/>
</dbReference>
<feature type="domain" description="PDZ" evidence="3">
    <location>
        <begin position="224"/>
        <end position="329"/>
    </location>
</feature>
<proteinExistence type="predicted"/>
<evidence type="ECO:0000256" key="1">
    <source>
        <dbReference type="ARBA" id="ARBA00022670"/>
    </source>
</evidence>
<dbReference type="SUPFAM" id="SSF50494">
    <property type="entry name" value="Trypsin-like serine proteases"/>
    <property type="match status" value="1"/>
</dbReference>
<evidence type="ECO:0000256" key="2">
    <source>
        <dbReference type="ARBA" id="ARBA00022801"/>
    </source>
</evidence>
<dbReference type="GO" id="GO:0006508">
    <property type="term" value="P:proteolysis"/>
    <property type="evidence" value="ECO:0007669"/>
    <property type="project" value="UniProtKB-KW"/>
</dbReference>
<dbReference type="Gene3D" id="2.30.42.10">
    <property type="match status" value="1"/>
</dbReference>
<dbReference type="EMBL" id="JAJLJH010000003">
    <property type="protein sequence ID" value="MCK9686886.1"/>
    <property type="molecule type" value="Genomic_DNA"/>
</dbReference>
<protein>
    <submittedName>
        <fullName evidence="4">Trypsin-like peptidase domain-containing protein</fullName>
    </submittedName>
</protein>
<sequence length="335" mass="35205">MGANDAFLQDAYSRTVSEVVERLGPSVAAVRLHGSGGADDRLGGGSGFLFTPDGYVLTNSHVVRAGKPPVHGKSGARPELRHQVSLADGREFDARWVGDDPDTDLAVLSIDGLSRGSLAHAPLGRSAGLRRGQIAIAIGNPLGFEHTVTAGIVSALGRSMRTSTGRLIPDVIQTDAALNPGNSGGPLLDSNGEVIGINTAIIRGAQAICFAVAVDIAHWVIPQLLQHGRVRRGYLGVAGQTQELHRRVVLTYELPQSTGVRVMSVEPGSPAAQVGVREGDVIVGLDGVAIPTVDALHQTLDASRVNRDCVLKVIRGVRQPVPVYLTVRPLEVVRS</sequence>
<dbReference type="InterPro" id="IPR051201">
    <property type="entry name" value="Chloro_Bact_Ser_Proteases"/>
</dbReference>
<dbReference type="GO" id="GO:0004252">
    <property type="term" value="F:serine-type endopeptidase activity"/>
    <property type="evidence" value="ECO:0007669"/>
    <property type="project" value="InterPro"/>
</dbReference>
<comment type="caution">
    <text evidence="4">The sequence shown here is derived from an EMBL/GenBank/DDBJ whole genome shotgun (WGS) entry which is preliminary data.</text>
</comment>
<keyword evidence="2" id="KW-0378">Hydrolase</keyword>
<name>A0A9X1YR57_9BURK</name>
<evidence type="ECO:0000313" key="4">
    <source>
        <dbReference type="EMBL" id="MCK9686886.1"/>
    </source>
</evidence>
<keyword evidence="5" id="KW-1185">Reference proteome</keyword>
<dbReference type="PROSITE" id="PS50106">
    <property type="entry name" value="PDZ"/>
    <property type="match status" value="1"/>
</dbReference>
<organism evidence="4 5">
    <name type="scientific">Scleromatobacter humisilvae</name>
    <dbReference type="NCBI Taxonomy" id="2897159"/>
    <lineage>
        <taxon>Bacteria</taxon>
        <taxon>Pseudomonadati</taxon>
        <taxon>Pseudomonadota</taxon>
        <taxon>Betaproteobacteria</taxon>
        <taxon>Burkholderiales</taxon>
        <taxon>Sphaerotilaceae</taxon>
        <taxon>Scleromatobacter</taxon>
    </lineage>
</organism>
<dbReference type="InterPro" id="IPR009003">
    <property type="entry name" value="Peptidase_S1_PA"/>
</dbReference>
<dbReference type="Pfam" id="PF13365">
    <property type="entry name" value="Trypsin_2"/>
    <property type="match status" value="1"/>
</dbReference>
<dbReference type="AlphaFoldDB" id="A0A9X1YR57"/>
<dbReference type="PANTHER" id="PTHR43343">
    <property type="entry name" value="PEPTIDASE S12"/>
    <property type="match status" value="1"/>
</dbReference>
<dbReference type="InterPro" id="IPR001478">
    <property type="entry name" value="PDZ"/>
</dbReference>
<dbReference type="RefSeq" id="WP_275682926.1">
    <property type="nucleotide sequence ID" value="NZ_JAJLJH010000003.1"/>
</dbReference>
<gene>
    <name evidence="4" type="ORF">LPC04_14330</name>
</gene>
<dbReference type="SUPFAM" id="SSF50156">
    <property type="entry name" value="PDZ domain-like"/>
    <property type="match status" value="1"/>
</dbReference>
<evidence type="ECO:0000313" key="5">
    <source>
        <dbReference type="Proteomes" id="UP001139353"/>
    </source>
</evidence>